<reference evidence="1 2" key="1">
    <citation type="submission" date="2024-04" db="EMBL/GenBank/DDBJ databases">
        <title>Genome sequencing and metabolic network reconstruction of aminoacids and betaine degradation by Anoxynatronum sibiricum.</title>
        <authorList>
            <person name="Detkova E.N."/>
            <person name="Boltjanskaja Y.V."/>
            <person name="Mardanov A.V."/>
            <person name="Kevbrin V."/>
        </authorList>
    </citation>
    <scope>NUCLEOTIDE SEQUENCE [LARGE SCALE GENOMIC DNA]</scope>
    <source>
        <strain evidence="1 2">Z-7981</strain>
    </source>
</reference>
<organism evidence="1 2">
    <name type="scientific">Anoxynatronum sibiricum</name>
    <dbReference type="NCBI Taxonomy" id="210623"/>
    <lineage>
        <taxon>Bacteria</taxon>
        <taxon>Bacillati</taxon>
        <taxon>Bacillota</taxon>
        <taxon>Clostridia</taxon>
        <taxon>Eubacteriales</taxon>
        <taxon>Clostridiaceae</taxon>
        <taxon>Anoxynatronum</taxon>
    </lineage>
</organism>
<name>A0ABU9VY75_9CLOT</name>
<dbReference type="EMBL" id="JBCITM010000028">
    <property type="protein sequence ID" value="MEN1762114.1"/>
    <property type="molecule type" value="Genomic_DNA"/>
</dbReference>
<proteinExistence type="predicted"/>
<dbReference type="Proteomes" id="UP001407405">
    <property type="component" value="Unassembled WGS sequence"/>
</dbReference>
<comment type="caution">
    <text evidence="1">The sequence shown here is derived from an EMBL/GenBank/DDBJ whole genome shotgun (WGS) entry which is preliminary data.</text>
</comment>
<dbReference type="RefSeq" id="WP_343187399.1">
    <property type="nucleotide sequence ID" value="NZ_JBCITM010000028.1"/>
</dbReference>
<evidence type="ECO:0000313" key="2">
    <source>
        <dbReference type="Proteomes" id="UP001407405"/>
    </source>
</evidence>
<protein>
    <submittedName>
        <fullName evidence="1">Uncharacterized protein</fullName>
    </submittedName>
</protein>
<keyword evidence="2" id="KW-1185">Reference proteome</keyword>
<evidence type="ECO:0000313" key="1">
    <source>
        <dbReference type="EMBL" id="MEN1762114.1"/>
    </source>
</evidence>
<sequence length="94" mass="10786">MKGQFSVARQPFQPITHIALTRQAIVETSLQRFDDEDPCIIHETHCRHWLALALMEQLQCHHGEQLGRPMAIGQLHPTIRKVLAYDDGETIVFT</sequence>
<accession>A0ABU9VY75</accession>
<gene>
    <name evidence="1" type="ORF">AAIG11_16615</name>
</gene>